<evidence type="ECO:0000313" key="1">
    <source>
        <dbReference type="Ensembl" id="ENSEASP00005019986.2"/>
    </source>
</evidence>
<reference evidence="1" key="3">
    <citation type="submission" date="2025-09" db="UniProtKB">
        <authorList>
            <consortium name="Ensembl"/>
        </authorList>
    </citation>
    <scope>IDENTIFICATION</scope>
</reference>
<accession>A0A8C4M7X0</accession>
<reference evidence="1 2" key="1">
    <citation type="journal article" date="2020" name="Nat. Commun.">
        <title>Donkey genomes provide new insights into domestication and selection for coat color.</title>
        <authorList>
            <person name="Wang"/>
            <person name="C."/>
            <person name="Li"/>
            <person name="H."/>
            <person name="Guo"/>
            <person name="Y."/>
            <person name="Huang"/>
            <person name="J."/>
            <person name="Sun"/>
            <person name="Y."/>
            <person name="Min"/>
            <person name="J."/>
            <person name="Wang"/>
            <person name="J."/>
            <person name="Fang"/>
            <person name="X."/>
            <person name="Zhao"/>
            <person name="Z."/>
            <person name="Wang"/>
            <person name="S."/>
            <person name="Zhang"/>
            <person name="Y."/>
            <person name="Liu"/>
            <person name="Q."/>
            <person name="Jiang"/>
            <person name="Q."/>
            <person name="Wang"/>
            <person name="X."/>
            <person name="Guo"/>
            <person name="Y."/>
            <person name="Yang"/>
            <person name="C."/>
            <person name="Wang"/>
            <person name="Y."/>
            <person name="Tian"/>
            <person name="F."/>
            <person name="Zhuang"/>
            <person name="G."/>
            <person name="Fan"/>
            <person name="Y."/>
            <person name="Gao"/>
            <person name="Q."/>
            <person name="Li"/>
            <person name="Y."/>
            <person name="Ju"/>
            <person name="Z."/>
            <person name="Li"/>
            <person name="J."/>
            <person name="Li"/>
            <person name="R."/>
            <person name="Hou"/>
            <person name="M."/>
            <person name="Yang"/>
            <person name="G."/>
            <person name="Liu"/>
            <person name="G."/>
            <person name="Liu"/>
            <person name="W."/>
            <person name="Guo"/>
            <person name="J."/>
            <person name="Pan"/>
            <person name="S."/>
            <person name="Fan"/>
            <person name="G."/>
            <person name="Zhang"/>
            <person name="W."/>
            <person name="Zhang"/>
            <person name="R."/>
            <person name="Yu"/>
            <person name="J."/>
            <person name="Zhang"/>
            <person name="X."/>
            <person name="Yin"/>
            <person name="Q."/>
            <person name="Ji"/>
            <person name="C."/>
            <person name="Jin"/>
            <person name="Y."/>
            <person name="Yue"/>
            <person name="G."/>
            <person name="Liu"/>
            <person name="M."/>
            <person name="Xu"/>
            <person name="J."/>
            <person name="Liu"/>
            <person name="S."/>
            <person name="Jordana"/>
            <person name="J."/>
            <person name="Noce"/>
            <person name="A."/>
            <person name="Amills"/>
            <person name="M."/>
            <person name="Wu"/>
            <person name="D.D."/>
            <person name="Li"/>
            <person name="S."/>
            <person name="Zhou"/>
            <person name="X. and Zhong"/>
            <person name="J."/>
        </authorList>
    </citation>
    <scope>NUCLEOTIDE SEQUENCE [LARGE SCALE GENOMIC DNA]</scope>
</reference>
<organism evidence="1 2">
    <name type="scientific">Equus asinus</name>
    <name type="common">Donkey</name>
    <name type="synonym">Equus africanus asinus</name>
    <dbReference type="NCBI Taxonomy" id="9793"/>
    <lineage>
        <taxon>Eukaryota</taxon>
        <taxon>Metazoa</taxon>
        <taxon>Chordata</taxon>
        <taxon>Craniata</taxon>
        <taxon>Vertebrata</taxon>
        <taxon>Euteleostomi</taxon>
        <taxon>Mammalia</taxon>
        <taxon>Eutheria</taxon>
        <taxon>Laurasiatheria</taxon>
        <taxon>Perissodactyla</taxon>
        <taxon>Equidae</taxon>
        <taxon>Equus</taxon>
    </lineage>
</organism>
<sequence length="118" mass="13765">RHEVTCPMSPCGSVSQSAGWEVQRCWKNNIGCCGQKTKKKKKKRLHVEQYKLLWLNKLMCCIPVRSKEDYTRWRLPPLNPREDRTIDFNAVLVGTTPLFYPVILLMTNNTRDRGEGTR</sequence>
<keyword evidence="2" id="KW-1185">Reference proteome</keyword>
<dbReference type="Ensembl" id="ENSEAST00005021705.2">
    <property type="protein sequence ID" value="ENSEASP00005019986.2"/>
    <property type="gene ID" value="ENSEASG00005013800.2"/>
</dbReference>
<proteinExistence type="predicted"/>
<dbReference type="AlphaFoldDB" id="A0A8C4M7X0"/>
<evidence type="ECO:0000313" key="2">
    <source>
        <dbReference type="Proteomes" id="UP000694387"/>
    </source>
</evidence>
<dbReference type="Proteomes" id="UP000694387">
    <property type="component" value="Chromosome 26"/>
</dbReference>
<name>A0A8C4M7X0_EQUAS</name>
<reference evidence="1" key="2">
    <citation type="submission" date="2025-08" db="UniProtKB">
        <authorList>
            <consortium name="Ensembl"/>
        </authorList>
    </citation>
    <scope>IDENTIFICATION</scope>
</reference>
<protein>
    <submittedName>
        <fullName evidence="1">Uncharacterized protein</fullName>
    </submittedName>
</protein>